<sequence>MSTSDFENWDPVDDDNDEAPVIEKRTESSSELPLPIECSGQKKISESPIRSLQNSSRNSIPSVDNTALKSSPADPQLTALDPITGVNSPPTKNGTALNSVNQIIDSTKDSKLNDLKEIAETTLGEDESDASNTSFLNNMLTSFNLKNSVPPSANASSHSRALSESGVQSKPGIITYRKATPTKRSKRSVSTDSTHSPTSPLQQMQKPNAVAPEFNKKLYVEERFAGTDYHYALDERNAELHRIFKSIPEDDRLLDDFSCALSREFLFQGRLYVTETNLCFNSNLLGWVTHVVIAMKDITIIEKTSTAGLFPNGIAIETRLGRHQFVSFISRDPTFEFIKTVWGKCRASPVSEAVDLNSEAARVSSLRENLQRSQSDLVATTLSTETPFDIPPSRASMVSDNDAEIEEAILSVDDFTPTIVMGKQRSRKSGNDDDDESESESEDEGAIEDGSDSEESSQARTSSQKVYGLKSETGFEYDGPTFFQETPFLYDPEANNETVLAEVEFDAPPGVIYQLIFSSDKTDFLQMFLKGQNSSNLSTIPAFDQVNKDGQQYREYTYTKALNYAVGPKSTKCHALETVLTLDYENCINVVNTTKTPDVPSGNSFSVKTRYMMRWASATTSILRVSFWVDWTGGSWIKAMIDKSCKAGQVEATEQFIELLKTFVNDFTVESSTEVKQTPRKKQPQSRRVSRISNKTPQLQSTAAVVEEKSQNNDITVQKPGFFSGITVTNILLMLNLFFLLIVLAREHRILRLIEASNSSFSSGANDASINQMLSHFKTMFETEFDGALPLKNAAKGETRRLTVREWLNRHASSDETFDLDARKKKQHQRYMRYLMDQLIDGEVSLAETEEFLHKLDQLVGVVNDTTRKTGSANAAELKDVVKYLINT</sequence>
<evidence type="ECO:0000259" key="9">
    <source>
        <dbReference type="PROSITE" id="PS51778"/>
    </source>
</evidence>
<dbReference type="Gene3D" id="2.30.29.30">
    <property type="entry name" value="Pleckstrin-homology domain (PH domain)/Phosphotyrosine-binding domain (PTB)"/>
    <property type="match status" value="1"/>
</dbReference>
<dbReference type="GO" id="GO:0005789">
    <property type="term" value="C:endoplasmic reticulum membrane"/>
    <property type="evidence" value="ECO:0007669"/>
    <property type="project" value="UniProtKB-SubCell"/>
</dbReference>
<organism evidence="10 11">
    <name type="scientific">Lachancea dasiensis</name>
    <dbReference type="NCBI Taxonomy" id="1072105"/>
    <lineage>
        <taxon>Eukaryota</taxon>
        <taxon>Fungi</taxon>
        <taxon>Dikarya</taxon>
        <taxon>Ascomycota</taxon>
        <taxon>Saccharomycotina</taxon>
        <taxon>Saccharomycetes</taxon>
        <taxon>Saccharomycetales</taxon>
        <taxon>Saccharomycetaceae</taxon>
        <taxon>Lachancea</taxon>
    </lineage>
</organism>
<feature type="region of interest" description="Disordered" evidence="7">
    <location>
        <begin position="421"/>
        <end position="465"/>
    </location>
</feature>
<feature type="compositionally biased region" description="Polar residues" evidence="7">
    <location>
        <begin position="188"/>
        <end position="206"/>
    </location>
</feature>
<evidence type="ECO:0000256" key="7">
    <source>
        <dbReference type="SAM" id="MobiDB-lite"/>
    </source>
</evidence>
<dbReference type="EMBL" id="LT598459">
    <property type="protein sequence ID" value="SCU83511.1"/>
    <property type="molecule type" value="Genomic_DNA"/>
</dbReference>
<dbReference type="PANTHER" id="PTHR23319:SF4">
    <property type="entry name" value="GRAM DOMAIN CONTAINING 1B, ISOFORM E"/>
    <property type="match status" value="1"/>
</dbReference>
<feature type="compositionally biased region" description="Acidic residues" evidence="7">
    <location>
        <begin position="432"/>
        <end position="455"/>
    </location>
</feature>
<comment type="subcellular location">
    <subcellularLocation>
        <location evidence="6">Endomembrane system</location>
        <topology evidence="6">Single-pass membrane protein</topology>
    </subcellularLocation>
    <subcellularLocation>
        <location evidence="1">Endoplasmic reticulum membrane</location>
    </subcellularLocation>
</comment>
<feature type="compositionally biased region" description="Polar residues" evidence="7">
    <location>
        <begin position="149"/>
        <end position="168"/>
    </location>
</feature>
<dbReference type="GO" id="GO:0120015">
    <property type="term" value="F:sterol transfer activity"/>
    <property type="evidence" value="ECO:0007669"/>
    <property type="project" value="TreeGrafter"/>
</dbReference>
<dbReference type="Proteomes" id="UP000190274">
    <property type="component" value="Chromosome C"/>
</dbReference>
<evidence type="ECO:0000256" key="8">
    <source>
        <dbReference type="SAM" id="Phobius"/>
    </source>
</evidence>
<dbReference type="GO" id="GO:0032541">
    <property type="term" value="C:cortical endoplasmic reticulum"/>
    <property type="evidence" value="ECO:0007669"/>
    <property type="project" value="TreeGrafter"/>
</dbReference>
<dbReference type="GO" id="GO:0032366">
    <property type="term" value="P:intracellular sterol transport"/>
    <property type="evidence" value="ECO:0007669"/>
    <property type="project" value="TreeGrafter"/>
</dbReference>
<feature type="transmembrane region" description="Helical" evidence="8">
    <location>
        <begin position="722"/>
        <end position="744"/>
    </location>
</feature>
<dbReference type="Pfam" id="PF16016">
    <property type="entry name" value="VASt"/>
    <property type="match status" value="1"/>
</dbReference>
<feature type="region of interest" description="Disordered" evidence="7">
    <location>
        <begin position="674"/>
        <end position="695"/>
    </location>
</feature>
<name>A0A1G4J1P0_9SACH</name>
<dbReference type="InterPro" id="IPR051482">
    <property type="entry name" value="Cholesterol_transport"/>
</dbReference>
<protein>
    <submittedName>
        <fullName evidence="10">LADA_0C11870g1_1</fullName>
    </submittedName>
</protein>
<keyword evidence="3 8" id="KW-0812">Transmembrane</keyword>
<dbReference type="GO" id="GO:0140268">
    <property type="term" value="C:endoplasmic reticulum-plasma membrane contact site"/>
    <property type="evidence" value="ECO:0007669"/>
    <property type="project" value="TreeGrafter"/>
</dbReference>
<dbReference type="AlphaFoldDB" id="A0A1G4J1P0"/>
<dbReference type="InterPro" id="IPR011993">
    <property type="entry name" value="PH-like_dom_sf"/>
</dbReference>
<feature type="region of interest" description="Disordered" evidence="7">
    <location>
        <begin position="1"/>
        <end position="76"/>
    </location>
</feature>
<evidence type="ECO:0000313" key="11">
    <source>
        <dbReference type="Proteomes" id="UP000190274"/>
    </source>
</evidence>
<evidence type="ECO:0000256" key="2">
    <source>
        <dbReference type="ARBA" id="ARBA00006582"/>
    </source>
</evidence>
<feature type="compositionally biased region" description="Polar residues" evidence="7">
    <location>
        <begin position="48"/>
        <end position="69"/>
    </location>
</feature>
<dbReference type="CDD" id="cd13220">
    <property type="entry name" value="PH-GRAM_GRAMDC"/>
    <property type="match status" value="1"/>
</dbReference>
<accession>A0A1G4J1P0</accession>
<comment type="similarity">
    <text evidence="2">Belongs to the YSP2 family.</text>
</comment>
<feature type="compositionally biased region" description="Acidic residues" evidence="7">
    <location>
        <begin position="7"/>
        <end position="20"/>
    </location>
</feature>
<evidence type="ECO:0000313" key="10">
    <source>
        <dbReference type="EMBL" id="SCU83511.1"/>
    </source>
</evidence>
<keyword evidence="5 8" id="KW-0472">Membrane</keyword>
<reference evidence="11" key="1">
    <citation type="submission" date="2016-03" db="EMBL/GenBank/DDBJ databases">
        <authorList>
            <person name="Devillers H."/>
        </authorList>
    </citation>
    <scope>NUCLEOTIDE SEQUENCE [LARGE SCALE GENOMIC DNA]</scope>
</reference>
<evidence type="ECO:0000256" key="3">
    <source>
        <dbReference type="ARBA" id="ARBA00022692"/>
    </source>
</evidence>
<proteinExistence type="inferred from homology"/>
<gene>
    <name evidence="10" type="ORF">LADA_0C11870G</name>
</gene>
<feature type="domain" description="VASt" evidence="9">
    <location>
        <begin position="496"/>
        <end position="668"/>
    </location>
</feature>
<evidence type="ECO:0000256" key="4">
    <source>
        <dbReference type="ARBA" id="ARBA00022989"/>
    </source>
</evidence>
<feature type="compositionally biased region" description="Basic residues" evidence="7">
    <location>
        <begin position="678"/>
        <end position="690"/>
    </location>
</feature>
<dbReference type="PANTHER" id="PTHR23319">
    <property type="entry name" value="GRAM DOMAIN CONTAINING 1B, ISOFORM E"/>
    <property type="match status" value="1"/>
</dbReference>
<dbReference type="SMART" id="SM00568">
    <property type="entry name" value="GRAM"/>
    <property type="match status" value="1"/>
</dbReference>
<feature type="region of interest" description="Disordered" evidence="7">
    <location>
        <begin position="149"/>
        <end position="207"/>
    </location>
</feature>
<evidence type="ECO:0000256" key="1">
    <source>
        <dbReference type="ARBA" id="ARBA00004586"/>
    </source>
</evidence>
<dbReference type="Pfam" id="PF02893">
    <property type="entry name" value="GRAM"/>
    <property type="match status" value="1"/>
</dbReference>
<evidence type="ECO:0000256" key="5">
    <source>
        <dbReference type="ARBA" id="ARBA00023136"/>
    </source>
</evidence>
<keyword evidence="11" id="KW-1185">Reference proteome</keyword>
<evidence type="ECO:0000256" key="6">
    <source>
        <dbReference type="ARBA" id="ARBA00037847"/>
    </source>
</evidence>
<keyword evidence="4 8" id="KW-1133">Transmembrane helix</keyword>
<dbReference type="GO" id="GO:0032934">
    <property type="term" value="F:sterol binding"/>
    <property type="evidence" value="ECO:0007669"/>
    <property type="project" value="TreeGrafter"/>
</dbReference>
<dbReference type="OrthoDB" id="2162691at2759"/>
<dbReference type="InterPro" id="IPR004182">
    <property type="entry name" value="GRAM"/>
</dbReference>
<dbReference type="InterPro" id="IPR031968">
    <property type="entry name" value="VASt"/>
</dbReference>
<dbReference type="GO" id="GO:0005886">
    <property type="term" value="C:plasma membrane"/>
    <property type="evidence" value="ECO:0007669"/>
    <property type="project" value="TreeGrafter"/>
</dbReference>
<dbReference type="PROSITE" id="PS51778">
    <property type="entry name" value="VAST"/>
    <property type="match status" value="1"/>
</dbReference>
<dbReference type="GO" id="GO:0005739">
    <property type="term" value="C:mitochondrion"/>
    <property type="evidence" value="ECO:0007669"/>
    <property type="project" value="TreeGrafter"/>
</dbReference>